<comment type="similarity">
    <text evidence="2 6">Belongs to the DP1 family.</text>
</comment>
<dbReference type="PANTHER" id="PTHR12300">
    <property type="entry name" value="HVA22-LIKE PROTEINS"/>
    <property type="match status" value="1"/>
</dbReference>
<gene>
    <name evidence="8" type="primary">20210478</name>
    <name evidence="7" type="ORF">HELRODRAFT_186199</name>
</gene>
<reference evidence="9" key="1">
    <citation type="submission" date="2012-12" db="EMBL/GenBank/DDBJ databases">
        <authorList>
            <person name="Hellsten U."/>
            <person name="Grimwood J."/>
            <person name="Chapman J.A."/>
            <person name="Shapiro H."/>
            <person name="Aerts A."/>
            <person name="Otillar R.P."/>
            <person name="Terry A.Y."/>
            <person name="Boore J.L."/>
            <person name="Simakov O."/>
            <person name="Marletaz F."/>
            <person name="Cho S.-J."/>
            <person name="Edsinger-Gonzales E."/>
            <person name="Havlak P."/>
            <person name="Kuo D.-H."/>
            <person name="Larsson T."/>
            <person name="Lv J."/>
            <person name="Arendt D."/>
            <person name="Savage R."/>
            <person name="Osoegawa K."/>
            <person name="de Jong P."/>
            <person name="Lindberg D.R."/>
            <person name="Seaver E.C."/>
            <person name="Weisblat D.A."/>
            <person name="Putnam N.H."/>
            <person name="Grigoriev I.V."/>
            <person name="Rokhsar D.S."/>
        </authorList>
    </citation>
    <scope>NUCLEOTIDE SEQUENCE</scope>
</reference>
<dbReference type="EnsemblMetazoa" id="HelroT186199">
    <property type="protein sequence ID" value="HelroP186199"/>
    <property type="gene ID" value="HelroG186199"/>
</dbReference>
<comment type="subcellular location">
    <subcellularLocation>
        <location evidence="1 6">Membrane</location>
        <topology evidence="1 6">Multi-pass membrane protein</topology>
    </subcellularLocation>
</comment>
<reference evidence="8" key="3">
    <citation type="submission" date="2015-06" db="UniProtKB">
        <authorList>
            <consortium name="EnsemblMetazoa"/>
        </authorList>
    </citation>
    <scope>IDENTIFICATION</scope>
</reference>
<evidence type="ECO:0000256" key="3">
    <source>
        <dbReference type="ARBA" id="ARBA00022692"/>
    </source>
</evidence>
<keyword evidence="3 6" id="KW-0812">Transmembrane</keyword>
<dbReference type="HOGENOM" id="CLU_028431_2_0_1"/>
<dbReference type="KEGG" id="hro:HELRODRAFT_186199"/>
<dbReference type="CTD" id="20210478"/>
<dbReference type="OMA" id="AWNGSQM"/>
<keyword evidence="9" id="KW-1185">Reference proteome</keyword>
<dbReference type="Proteomes" id="UP000015101">
    <property type="component" value="Unassembled WGS sequence"/>
</dbReference>
<feature type="transmembrane region" description="Helical" evidence="6">
    <location>
        <begin position="53"/>
        <end position="82"/>
    </location>
</feature>
<keyword evidence="5 6" id="KW-0472">Membrane</keyword>
<protein>
    <recommendedName>
        <fullName evidence="6">Receptor expression-enhancing protein</fullName>
    </recommendedName>
</protein>
<accession>T1FNT1</accession>
<dbReference type="OrthoDB" id="10009287at2759"/>
<name>T1FNT1_HELRO</name>
<evidence type="ECO:0000313" key="9">
    <source>
        <dbReference type="Proteomes" id="UP000015101"/>
    </source>
</evidence>
<evidence type="ECO:0000256" key="5">
    <source>
        <dbReference type="ARBA" id="ARBA00023136"/>
    </source>
</evidence>
<dbReference type="eggNOG" id="KOG1725">
    <property type="taxonomic scope" value="Eukaryota"/>
</dbReference>
<feature type="transmembrane region" description="Helical" evidence="6">
    <location>
        <begin position="102"/>
        <end position="119"/>
    </location>
</feature>
<proteinExistence type="inferred from homology"/>
<evidence type="ECO:0000256" key="2">
    <source>
        <dbReference type="ARBA" id="ARBA00008573"/>
    </source>
</evidence>
<dbReference type="AlphaFoldDB" id="T1FNT1"/>
<keyword evidence="4 6" id="KW-1133">Transmembrane helix</keyword>
<evidence type="ECO:0000256" key="4">
    <source>
        <dbReference type="ARBA" id="ARBA00022989"/>
    </source>
</evidence>
<evidence type="ECO:0000313" key="8">
    <source>
        <dbReference type="EnsemblMetazoa" id="HelroP186199"/>
    </source>
</evidence>
<organism evidence="8 9">
    <name type="scientific">Helobdella robusta</name>
    <name type="common">Californian leech</name>
    <dbReference type="NCBI Taxonomy" id="6412"/>
    <lineage>
        <taxon>Eukaryota</taxon>
        <taxon>Metazoa</taxon>
        <taxon>Spiralia</taxon>
        <taxon>Lophotrochozoa</taxon>
        <taxon>Annelida</taxon>
        <taxon>Clitellata</taxon>
        <taxon>Hirudinea</taxon>
        <taxon>Rhynchobdellida</taxon>
        <taxon>Glossiphoniidae</taxon>
        <taxon>Helobdella</taxon>
    </lineage>
</organism>
<dbReference type="RefSeq" id="XP_009030951.1">
    <property type="nucleotide sequence ID" value="XM_009032703.1"/>
</dbReference>
<evidence type="ECO:0000313" key="7">
    <source>
        <dbReference type="EMBL" id="ESN90969.1"/>
    </source>
</evidence>
<dbReference type="EMBL" id="AMQM01008196">
    <property type="status" value="NOT_ANNOTATED_CDS"/>
    <property type="molecule type" value="Genomic_DNA"/>
</dbReference>
<evidence type="ECO:0000256" key="1">
    <source>
        <dbReference type="ARBA" id="ARBA00004141"/>
    </source>
</evidence>
<dbReference type="Pfam" id="PF03134">
    <property type="entry name" value="TB2_DP1_HVA22"/>
    <property type="match status" value="1"/>
</dbReference>
<dbReference type="EMBL" id="KB097736">
    <property type="protein sequence ID" value="ESN90969.1"/>
    <property type="molecule type" value="Genomic_DNA"/>
</dbReference>
<dbReference type="InterPro" id="IPR004345">
    <property type="entry name" value="TB2_DP1_HVA22"/>
</dbReference>
<dbReference type="InParanoid" id="T1FNT1"/>
<dbReference type="GeneID" id="20210478"/>
<dbReference type="PANTHER" id="PTHR12300:SF161">
    <property type="entry name" value="RECEPTOR EXPRESSION-ENHANCING PROTEIN"/>
    <property type="match status" value="1"/>
</dbReference>
<dbReference type="FunCoup" id="T1FNT1">
    <property type="interactions" value="562"/>
</dbReference>
<reference evidence="7 9" key="2">
    <citation type="journal article" date="2013" name="Nature">
        <title>Insights into bilaterian evolution from three spiralian genomes.</title>
        <authorList>
            <person name="Simakov O."/>
            <person name="Marletaz F."/>
            <person name="Cho S.J."/>
            <person name="Edsinger-Gonzales E."/>
            <person name="Havlak P."/>
            <person name="Hellsten U."/>
            <person name="Kuo D.H."/>
            <person name="Larsson T."/>
            <person name="Lv J."/>
            <person name="Arendt D."/>
            <person name="Savage R."/>
            <person name="Osoegawa K."/>
            <person name="de Jong P."/>
            <person name="Grimwood J."/>
            <person name="Chapman J.A."/>
            <person name="Shapiro H."/>
            <person name="Aerts A."/>
            <person name="Otillar R.P."/>
            <person name="Terry A.Y."/>
            <person name="Boore J.L."/>
            <person name="Grigoriev I.V."/>
            <person name="Lindberg D.R."/>
            <person name="Seaver E.C."/>
            <person name="Weisblat D.A."/>
            <person name="Putnam N.H."/>
            <person name="Rokhsar D.S."/>
        </authorList>
    </citation>
    <scope>NUCLEOTIDE SEQUENCE</scope>
</reference>
<sequence length="205" mass="23359">MSQSSASSNSSSSSKSQYEVLRESLRKKLSEKNFLTDLLARAELSTGLDRVNIVLGLGILIGLYLMIGYGSSFLCNLIGFAYPAYKSIKAIESKDKDDDTKWLIYWVVYSLFLLCEYFADLLLFWIPLYWFLKCVFLIYCMLPEPYNGSIFIYSNIVRKFFLKHRATIESGVQQATDIGRSLVDEGKKLAEDSLNDVLRNSLKSD</sequence>
<evidence type="ECO:0000256" key="6">
    <source>
        <dbReference type="RuleBase" id="RU362006"/>
    </source>
</evidence>
<dbReference type="GO" id="GO:0016020">
    <property type="term" value="C:membrane"/>
    <property type="evidence" value="ECO:0007669"/>
    <property type="project" value="UniProtKB-SubCell"/>
</dbReference>